<gene>
    <name evidence="2" type="ORF">A8L45_13880</name>
</gene>
<dbReference type="InterPro" id="IPR000182">
    <property type="entry name" value="GNAT_dom"/>
</dbReference>
<dbReference type="PROSITE" id="PS51186">
    <property type="entry name" value="GNAT"/>
    <property type="match status" value="1"/>
</dbReference>
<comment type="caution">
    <text evidence="2">The sequence shown here is derived from an EMBL/GenBank/DDBJ whole genome shotgun (WGS) entry which is preliminary data.</text>
</comment>
<dbReference type="SUPFAM" id="SSF55729">
    <property type="entry name" value="Acyl-CoA N-acyltransferases (Nat)"/>
    <property type="match status" value="1"/>
</dbReference>
<dbReference type="Gene3D" id="3.40.630.30">
    <property type="match status" value="1"/>
</dbReference>
<dbReference type="Proteomes" id="UP000094936">
    <property type="component" value="Unassembled WGS sequence"/>
</dbReference>
<dbReference type="Pfam" id="PF00583">
    <property type="entry name" value="Acetyltransf_1"/>
    <property type="match status" value="1"/>
</dbReference>
<name>A0A1C3EGD7_9GAMM</name>
<keyword evidence="3" id="KW-1185">Reference proteome</keyword>
<reference evidence="2 3" key="1">
    <citation type="submission" date="2016-05" db="EMBL/GenBank/DDBJ databases">
        <title>Genomic Taxonomy of the Vibrionaceae.</title>
        <authorList>
            <person name="Gomez-Gil B."/>
            <person name="Enciso-Ibarra J."/>
        </authorList>
    </citation>
    <scope>NUCLEOTIDE SEQUENCE [LARGE SCALE GENOMIC DNA]</scope>
    <source>
        <strain evidence="2 3">CAIM 1920</strain>
    </source>
</reference>
<dbReference type="GO" id="GO:0016747">
    <property type="term" value="F:acyltransferase activity, transferring groups other than amino-acyl groups"/>
    <property type="evidence" value="ECO:0007669"/>
    <property type="project" value="InterPro"/>
</dbReference>
<proteinExistence type="predicted"/>
<dbReference type="InterPro" id="IPR016181">
    <property type="entry name" value="Acyl_CoA_acyltransferase"/>
</dbReference>
<evidence type="ECO:0000313" key="3">
    <source>
        <dbReference type="Proteomes" id="UP000094936"/>
    </source>
</evidence>
<evidence type="ECO:0000313" key="2">
    <source>
        <dbReference type="EMBL" id="ODA32274.1"/>
    </source>
</evidence>
<organism evidence="2 3">
    <name type="scientific">Veronia pacifica</name>
    <dbReference type="NCBI Taxonomy" id="1080227"/>
    <lineage>
        <taxon>Bacteria</taxon>
        <taxon>Pseudomonadati</taxon>
        <taxon>Pseudomonadota</taxon>
        <taxon>Gammaproteobacteria</taxon>
        <taxon>Vibrionales</taxon>
        <taxon>Vibrionaceae</taxon>
        <taxon>Veronia</taxon>
    </lineage>
</organism>
<protein>
    <recommendedName>
        <fullName evidence="1">N-acetyltransferase domain-containing protein</fullName>
    </recommendedName>
</protein>
<dbReference type="STRING" id="1080227.A8L45_13880"/>
<evidence type="ECO:0000259" key="1">
    <source>
        <dbReference type="PROSITE" id="PS51186"/>
    </source>
</evidence>
<dbReference type="EMBL" id="LYBM01000025">
    <property type="protein sequence ID" value="ODA32274.1"/>
    <property type="molecule type" value="Genomic_DNA"/>
</dbReference>
<dbReference type="RefSeq" id="WP_068903273.1">
    <property type="nucleotide sequence ID" value="NZ_JBHUIF010000016.1"/>
</dbReference>
<sequence>MSHVKIIPSTDKNYARNITQENMVIYYQKRKIEWDDQLFEQSWKDFDNFEVWCDQTRVGVVRFCIDDQDCRLRDLQIETNSQGRGIGTACLDFARQYALDNHCEKVWLRVFPENPAVKLYERAGFRTYSSGDDLCEMVMDYL</sequence>
<feature type="domain" description="N-acetyltransferase" evidence="1">
    <location>
        <begin position="2"/>
        <end position="142"/>
    </location>
</feature>
<accession>A0A1C3EGD7</accession>
<dbReference type="CDD" id="cd04301">
    <property type="entry name" value="NAT_SF"/>
    <property type="match status" value="1"/>
</dbReference>
<dbReference type="AlphaFoldDB" id="A0A1C3EGD7"/>